<dbReference type="KEGG" id="char:122130302"/>
<evidence type="ECO:0000313" key="3">
    <source>
        <dbReference type="RefSeq" id="XP_042560931.1"/>
    </source>
</evidence>
<reference evidence="3" key="1">
    <citation type="submission" date="2025-08" db="UniProtKB">
        <authorList>
            <consortium name="RefSeq"/>
        </authorList>
    </citation>
    <scope>IDENTIFICATION</scope>
</reference>
<dbReference type="GeneID" id="122130302"/>
<evidence type="ECO:0000256" key="1">
    <source>
        <dbReference type="SAM" id="MobiDB-lite"/>
    </source>
</evidence>
<dbReference type="AlphaFoldDB" id="A0A8M1KA55"/>
<feature type="region of interest" description="Disordered" evidence="1">
    <location>
        <begin position="273"/>
        <end position="293"/>
    </location>
</feature>
<name>A0A8M1KA55_CLUHA</name>
<dbReference type="OrthoDB" id="6275292at2759"/>
<evidence type="ECO:0000313" key="2">
    <source>
        <dbReference type="Proteomes" id="UP000515152"/>
    </source>
</evidence>
<dbReference type="PANTHER" id="PTHR34914">
    <property type="entry name" value="LYMPHOCYTE EXPANSION MOLECULE"/>
    <property type="match status" value="1"/>
</dbReference>
<keyword evidence="2" id="KW-1185">Reference proteome</keyword>
<protein>
    <submittedName>
        <fullName evidence="3">Lymphocyte expansion molecule-like</fullName>
    </submittedName>
</protein>
<sequence length="293" mass="32471">MEDKQFLGAPFGTQSKRFDVSGVHPKRKQIGTFTEVPYCKKITGDLVRNLGPGKYEMDAGDFSRRAVQNRAPGQGWRKQQGANMPNILHREAWMTKHALNDALGPGKHDLKSFTDLLEEKPCCVRGVCDSHEERFKKYKKCPAGPGSYGKGGIPSSLLDERRARPTGTCCTMDFSAGVERFPEGQADCGLCPGTYKLKSSTELILEHHVSKKGPYEIFTGRRDKPINCGHFAAARTANVNPGKYFLPPMFGEELMKIHCGRIGQVERFPTVPTERISRSTLAQRPEPAVSNTG</sequence>
<accession>A0A8M1KA55</accession>
<dbReference type="PANTHER" id="PTHR34914:SF1">
    <property type="entry name" value="LYMPHOCYTE EXPANSION MOLECULE"/>
    <property type="match status" value="1"/>
</dbReference>
<organism evidence="2 3">
    <name type="scientific">Clupea harengus</name>
    <name type="common">Atlantic herring</name>
    <dbReference type="NCBI Taxonomy" id="7950"/>
    <lineage>
        <taxon>Eukaryota</taxon>
        <taxon>Metazoa</taxon>
        <taxon>Chordata</taxon>
        <taxon>Craniata</taxon>
        <taxon>Vertebrata</taxon>
        <taxon>Euteleostomi</taxon>
        <taxon>Actinopterygii</taxon>
        <taxon>Neopterygii</taxon>
        <taxon>Teleostei</taxon>
        <taxon>Clupei</taxon>
        <taxon>Clupeiformes</taxon>
        <taxon>Clupeoidei</taxon>
        <taxon>Clupeidae</taxon>
        <taxon>Clupea</taxon>
    </lineage>
</organism>
<gene>
    <name evidence="3" type="primary">LOC122130302</name>
</gene>
<dbReference type="InterPro" id="IPR033557">
    <property type="entry name" value="CIMAP2"/>
</dbReference>
<dbReference type="RefSeq" id="XP_042560931.1">
    <property type="nucleotide sequence ID" value="XM_042704997.1"/>
</dbReference>
<dbReference type="Proteomes" id="UP000515152">
    <property type="component" value="Unplaced"/>
</dbReference>
<proteinExistence type="predicted"/>